<proteinExistence type="predicted"/>
<dbReference type="EMBL" id="JANBVN010000169">
    <property type="protein sequence ID" value="KAJ9136809.1"/>
    <property type="molecule type" value="Genomic_DNA"/>
</dbReference>
<organism evidence="2 3">
    <name type="scientific">Coniochaeta hoffmannii</name>
    <dbReference type="NCBI Taxonomy" id="91930"/>
    <lineage>
        <taxon>Eukaryota</taxon>
        <taxon>Fungi</taxon>
        <taxon>Dikarya</taxon>
        <taxon>Ascomycota</taxon>
        <taxon>Pezizomycotina</taxon>
        <taxon>Sordariomycetes</taxon>
        <taxon>Sordariomycetidae</taxon>
        <taxon>Coniochaetales</taxon>
        <taxon>Coniochaetaceae</taxon>
        <taxon>Coniochaeta</taxon>
    </lineage>
</organism>
<accession>A0AA38RGY6</accession>
<feature type="region of interest" description="Disordered" evidence="1">
    <location>
        <begin position="51"/>
        <end position="94"/>
    </location>
</feature>
<feature type="compositionally biased region" description="Basic and acidic residues" evidence="1">
    <location>
        <begin position="57"/>
        <end position="76"/>
    </location>
</feature>
<evidence type="ECO:0000313" key="2">
    <source>
        <dbReference type="EMBL" id="KAJ9136809.1"/>
    </source>
</evidence>
<comment type="caution">
    <text evidence="2">The sequence shown here is derived from an EMBL/GenBank/DDBJ whole genome shotgun (WGS) entry which is preliminary data.</text>
</comment>
<dbReference type="Proteomes" id="UP001174691">
    <property type="component" value="Unassembled WGS sequence"/>
</dbReference>
<reference evidence="2" key="1">
    <citation type="submission" date="2022-07" db="EMBL/GenBank/DDBJ databases">
        <title>Fungi with potential for degradation of polypropylene.</title>
        <authorList>
            <person name="Gostincar C."/>
        </authorList>
    </citation>
    <scope>NUCLEOTIDE SEQUENCE</scope>
    <source>
        <strain evidence="2">EXF-13287</strain>
    </source>
</reference>
<gene>
    <name evidence="2" type="ORF">NKR19_g8423</name>
</gene>
<evidence type="ECO:0000313" key="3">
    <source>
        <dbReference type="Proteomes" id="UP001174691"/>
    </source>
</evidence>
<sequence>MCKEKHTNLACGCTEFSGILNCPRLFRGCMGPRGEQDRVYEETDQPCDLCKNNGWKPTDKAKDDKDGSTGSKKDGGSGRNVTGQRPAKRKRVDD</sequence>
<protein>
    <submittedName>
        <fullName evidence="2">Uncharacterized protein</fullName>
    </submittedName>
</protein>
<name>A0AA38RGY6_9PEZI</name>
<dbReference type="AlphaFoldDB" id="A0AA38RGY6"/>
<keyword evidence="3" id="KW-1185">Reference proteome</keyword>
<evidence type="ECO:0000256" key="1">
    <source>
        <dbReference type="SAM" id="MobiDB-lite"/>
    </source>
</evidence>